<gene>
    <name evidence="9" type="ORF">ACHAWU_007838</name>
</gene>
<dbReference type="InterPro" id="IPR008283">
    <property type="entry name" value="Peptidase_M17_N"/>
</dbReference>
<dbReference type="PANTHER" id="PTHR11963">
    <property type="entry name" value="LEUCINE AMINOPEPTIDASE-RELATED"/>
    <property type="match status" value="1"/>
</dbReference>
<evidence type="ECO:0000313" key="10">
    <source>
        <dbReference type="Proteomes" id="UP001530293"/>
    </source>
</evidence>
<organism evidence="9 10">
    <name type="scientific">Discostella pseudostelligera</name>
    <dbReference type="NCBI Taxonomy" id="259834"/>
    <lineage>
        <taxon>Eukaryota</taxon>
        <taxon>Sar</taxon>
        <taxon>Stramenopiles</taxon>
        <taxon>Ochrophyta</taxon>
        <taxon>Bacillariophyta</taxon>
        <taxon>Coscinodiscophyceae</taxon>
        <taxon>Thalassiosirophycidae</taxon>
        <taxon>Stephanodiscales</taxon>
        <taxon>Stephanodiscaceae</taxon>
        <taxon>Discostella</taxon>
    </lineage>
</organism>
<evidence type="ECO:0000256" key="1">
    <source>
        <dbReference type="ARBA" id="ARBA00000135"/>
    </source>
</evidence>
<dbReference type="InterPro" id="IPR043472">
    <property type="entry name" value="Macro_dom-like"/>
</dbReference>
<keyword evidence="5" id="KW-0645">Protease</keyword>
<evidence type="ECO:0000313" key="9">
    <source>
        <dbReference type="EMBL" id="KAL3760772.1"/>
    </source>
</evidence>
<comment type="similarity">
    <text evidence="3">Belongs to the peptidase M17 family.</text>
</comment>
<evidence type="ECO:0000256" key="2">
    <source>
        <dbReference type="ARBA" id="ARBA00001585"/>
    </source>
</evidence>
<evidence type="ECO:0000256" key="6">
    <source>
        <dbReference type="ARBA" id="ARBA00022801"/>
    </source>
</evidence>
<dbReference type="EMBL" id="JALLBG020000171">
    <property type="protein sequence ID" value="KAL3760772.1"/>
    <property type="molecule type" value="Genomic_DNA"/>
</dbReference>
<comment type="catalytic activity">
    <reaction evidence="2">
        <text>Release of N-terminal proline from a peptide.</text>
        <dbReference type="EC" id="3.4.11.5"/>
    </reaction>
</comment>
<dbReference type="HAMAP" id="MF_00181">
    <property type="entry name" value="Cytosol_peptidase_M17"/>
    <property type="match status" value="1"/>
</dbReference>
<reference evidence="9 10" key="1">
    <citation type="submission" date="2024-10" db="EMBL/GenBank/DDBJ databases">
        <title>Updated reference genomes for cyclostephanoid diatoms.</title>
        <authorList>
            <person name="Roberts W.R."/>
            <person name="Alverson A.J."/>
        </authorList>
    </citation>
    <scope>NUCLEOTIDE SEQUENCE [LARGE SCALE GENOMIC DNA]</scope>
    <source>
        <strain evidence="9 10">AJA232-27</strain>
    </source>
</reference>
<keyword evidence="10" id="KW-1185">Reference proteome</keyword>
<evidence type="ECO:0000256" key="7">
    <source>
        <dbReference type="SAM" id="MobiDB-lite"/>
    </source>
</evidence>
<protein>
    <recommendedName>
        <fullName evidence="8">Cytosol aminopeptidase domain-containing protein</fullName>
    </recommendedName>
</protein>
<dbReference type="PRINTS" id="PR00481">
    <property type="entry name" value="LAMNOPPTDASE"/>
</dbReference>
<keyword evidence="6" id="KW-0378">Hydrolase</keyword>
<keyword evidence="4" id="KW-0031">Aminopeptidase</keyword>
<comment type="catalytic activity">
    <reaction evidence="1">
        <text>Release of an N-terminal amino acid, Xaa-|-Yaa-, in which Xaa is preferably Leu, but may be other amino acids including Pro although not Arg or Lys, and Yaa may be Pro. Amino acid amides and methyl esters are also readily hydrolyzed, but rates on arylamides are exceedingly low.</text>
        <dbReference type="EC" id="3.4.11.1"/>
    </reaction>
</comment>
<dbReference type="Pfam" id="PF00883">
    <property type="entry name" value="Peptidase_M17"/>
    <property type="match status" value="1"/>
</dbReference>
<dbReference type="Pfam" id="PF02789">
    <property type="entry name" value="Peptidase_M17_N"/>
    <property type="match status" value="1"/>
</dbReference>
<feature type="region of interest" description="Disordered" evidence="7">
    <location>
        <begin position="145"/>
        <end position="165"/>
    </location>
</feature>
<dbReference type="InterPro" id="IPR000819">
    <property type="entry name" value="Peptidase_M17_C"/>
</dbReference>
<dbReference type="InterPro" id="IPR023042">
    <property type="entry name" value="Peptidase_M17_leu_NH2_pept"/>
</dbReference>
<name>A0ABD3MAY3_9STRA</name>
<dbReference type="InterPro" id="IPR011356">
    <property type="entry name" value="Leucine_aapep/pepB"/>
</dbReference>
<dbReference type="Gene3D" id="3.40.630.10">
    <property type="entry name" value="Zn peptidases"/>
    <property type="match status" value="1"/>
</dbReference>
<accession>A0ABD3MAY3</accession>
<dbReference type="GO" id="GO:0004177">
    <property type="term" value="F:aminopeptidase activity"/>
    <property type="evidence" value="ECO:0007669"/>
    <property type="project" value="UniProtKB-KW"/>
</dbReference>
<dbReference type="CDD" id="cd00433">
    <property type="entry name" value="Peptidase_M17"/>
    <property type="match status" value="1"/>
</dbReference>
<evidence type="ECO:0000256" key="5">
    <source>
        <dbReference type="ARBA" id="ARBA00022670"/>
    </source>
</evidence>
<evidence type="ECO:0000256" key="4">
    <source>
        <dbReference type="ARBA" id="ARBA00022438"/>
    </source>
</evidence>
<proteinExistence type="inferred from homology"/>
<sequence length="675" mass="71400">MKLSVSPAILSILLRGSSTTTFASAFLSSSSSSISGHSSIISSSSSTRNFIHSVANNLRGGGISDITNNGITSITSSSSSSSTSLAMAADKLRPFNTWTFDKHCESMSWTPVSEITLTATHISSAADSSLAALEQADLIIVGVFAPPKDDDDNKEEENEEEEEEVVPPIIFSGKAKELDESLGGALTELAAENSKAFQNGASAGKMTPVARIRDGNVTRRFVLLGLGHEESKKKTNEEKKEKDDGAAAATVAAAGLVTKAASAIASACHDQKKATTCHVLLPLSSPLSTDVSTTLQTFSTEFHSNLYSDNRYRTGKKIEVKAEDVKSVQLFLESDVASAASVEDFTIASSIATGIQIASGISLTRDIVNAPHNVLNSESLAETARRIALESDGAITCEILGKEECEKRGMGAYLGVARGSETEPQFIHLTYKPASGDIKKKVGIVGKGLLFDTGGYNIKTSMMELMKFDCGGAAAVLGAARAIGSTKPEGVEAHFIVAACENMINARAIVPSDILTASNGKTIEILNTDAEGRLTLADALVFADKECGCESIIELSTLTGACMISLGKKICGLWTDNDDLAKEIEDISKTTGDKAWRMPMAKEYADSLKSKIADISNLGDRYGGAITAALFLTEFVDKKKPYAHIDIAGPVWDDKSGATGFGAKLVTEWVRRQGE</sequence>
<dbReference type="AlphaFoldDB" id="A0ABD3MAY3"/>
<comment type="caution">
    <text evidence="9">The sequence shown here is derived from an EMBL/GenBank/DDBJ whole genome shotgun (WGS) entry which is preliminary data.</text>
</comment>
<dbReference type="PANTHER" id="PTHR11963:SF23">
    <property type="entry name" value="CYTOSOL AMINOPEPTIDASE"/>
    <property type="match status" value="1"/>
</dbReference>
<evidence type="ECO:0000259" key="8">
    <source>
        <dbReference type="PROSITE" id="PS00631"/>
    </source>
</evidence>
<feature type="domain" description="Cytosol aminopeptidase" evidence="8">
    <location>
        <begin position="527"/>
        <end position="534"/>
    </location>
</feature>
<dbReference type="GO" id="GO:0006508">
    <property type="term" value="P:proteolysis"/>
    <property type="evidence" value="ECO:0007669"/>
    <property type="project" value="UniProtKB-KW"/>
</dbReference>
<dbReference type="Proteomes" id="UP001530293">
    <property type="component" value="Unassembled WGS sequence"/>
</dbReference>
<dbReference type="SUPFAM" id="SSF53187">
    <property type="entry name" value="Zn-dependent exopeptidases"/>
    <property type="match status" value="1"/>
</dbReference>
<evidence type="ECO:0000256" key="3">
    <source>
        <dbReference type="ARBA" id="ARBA00009528"/>
    </source>
</evidence>
<feature type="compositionally biased region" description="Acidic residues" evidence="7">
    <location>
        <begin position="149"/>
        <end position="165"/>
    </location>
</feature>
<dbReference type="Gene3D" id="3.40.220.10">
    <property type="entry name" value="Leucine Aminopeptidase, subunit E, domain 1"/>
    <property type="match status" value="1"/>
</dbReference>
<dbReference type="PROSITE" id="PS00631">
    <property type="entry name" value="CYTOSOL_AP"/>
    <property type="match status" value="1"/>
</dbReference>